<dbReference type="GO" id="GO:0004771">
    <property type="term" value="F:sterol ester esterase activity"/>
    <property type="evidence" value="ECO:0007669"/>
    <property type="project" value="TreeGrafter"/>
</dbReference>
<name>F0YMG2_AURAN</name>
<evidence type="ECO:0000313" key="3">
    <source>
        <dbReference type="Proteomes" id="UP000002729"/>
    </source>
</evidence>
<evidence type="ECO:0000313" key="2">
    <source>
        <dbReference type="EMBL" id="EGB03670.1"/>
    </source>
</evidence>
<accession>F0YMG2</accession>
<dbReference type="RefSeq" id="XP_009041600.1">
    <property type="nucleotide sequence ID" value="XM_009043352.1"/>
</dbReference>
<dbReference type="GO" id="GO:0005829">
    <property type="term" value="C:cytosol"/>
    <property type="evidence" value="ECO:0007669"/>
    <property type="project" value="TreeGrafter"/>
</dbReference>
<feature type="domain" description="Alpha/beta hydrolase fold-3" evidence="1">
    <location>
        <begin position="183"/>
        <end position="332"/>
    </location>
</feature>
<dbReference type="InterPro" id="IPR029058">
    <property type="entry name" value="AB_hydrolase_fold"/>
</dbReference>
<keyword evidence="3" id="KW-1185">Reference proteome</keyword>
<reference evidence="2 3" key="1">
    <citation type="journal article" date="2011" name="Proc. Natl. Acad. Sci. U.S.A.">
        <title>Niche of harmful alga Aureococcus anophagefferens revealed through ecogenomics.</title>
        <authorList>
            <person name="Gobler C.J."/>
            <person name="Berry D.L."/>
            <person name="Dyhrman S.T."/>
            <person name="Wilhelm S.W."/>
            <person name="Salamov A."/>
            <person name="Lobanov A.V."/>
            <person name="Zhang Y."/>
            <person name="Collier J.L."/>
            <person name="Wurch L.L."/>
            <person name="Kustka A.B."/>
            <person name="Dill B.D."/>
            <person name="Shah M."/>
            <person name="VerBerkmoes N.C."/>
            <person name="Kuo A."/>
            <person name="Terry A."/>
            <person name="Pangilinan J."/>
            <person name="Lindquist E.A."/>
            <person name="Lucas S."/>
            <person name="Paulsen I.T."/>
            <person name="Hattenrath-Lehmann T.K."/>
            <person name="Talmage S.C."/>
            <person name="Walker E.A."/>
            <person name="Koch F."/>
            <person name="Burson A.M."/>
            <person name="Marcoval M.A."/>
            <person name="Tang Y.Z."/>
            <person name="Lecleir G.R."/>
            <person name="Coyne K.J."/>
            <person name="Berg G.M."/>
            <person name="Bertrand E.M."/>
            <person name="Saito M.A."/>
            <person name="Gladyshev V.N."/>
            <person name="Grigoriev I.V."/>
        </authorList>
    </citation>
    <scope>NUCLEOTIDE SEQUENCE [LARGE SCALE GENOMIC DNA]</scope>
    <source>
        <strain evidence="3">CCMP 1984</strain>
    </source>
</reference>
<dbReference type="GO" id="GO:0004806">
    <property type="term" value="F:triacylglycerol lipase activity"/>
    <property type="evidence" value="ECO:0007669"/>
    <property type="project" value="TreeGrafter"/>
</dbReference>
<gene>
    <name evidence="2" type="ORF">AURANDRAFT_72680</name>
</gene>
<dbReference type="GO" id="GO:0019433">
    <property type="term" value="P:triglyceride catabolic process"/>
    <property type="evidence" value="ECO:0007669"/>
    <property type="project" value="TreeGrafter"/>
</dbReference>
<sequence>MGSPPRPVLRPRSGTLERLLTPTLDVVSEAGGAGDASGDLHMHNLHQFFPVSPRSRRSERRASARSLRILHGTAAAVDACMRRVIALGPAVCGYWPRAAVSLIAARPPGAATGAARRDGGAAAVFDAVAAGDVGAQSPAAYGARDVRALLDAAARGAPRRRRAAAALVAEMGGDARDAPPARRGRVGAVALAGESAGACIAASVAERVAARSAAARGGGAPPARPAALLIYYPPLNLHELQSPSRIVMSFDPLLPINALVAASQAYGSLDMDESMISYYSDAAILGEFPKTLIICGGTDPLLDDAVDFHTRLRRAGVDASLVVHRKLTHGFLGMLPYGPLAPPHALELAKLGVRFLADGLAGAGDARRG</sequence>
<organism evidence="3">
    <name type="scientific">Aureococcus anophagefferens</name>
    <name type="common">Harmful bloom alga</name>
    <dbReference type="NCBI Taxonomy" id="44056"/>
    <lineage>
        <taxon>Eukaryota</taxon>
        <taxon>Sar</taxon>
        <taxon>Stramenopiles</taxon>
        <taxon>Ochrophyta</taxon>
        <taxon>Pelagophyceae</taxon>
        <taxon>Pelagomonadales</taxon>
        <taxon>Pelagomonadaceae</taxon>
        <taxon>Aureococcus</taxon>
    </lineage>
</organism>
<dbReference type="InParanoid" id="F0YMG2"/>
<dbReference type="Proteomes" id="UP000002729">
    <property type="component" value="Unassembled WGS sequence"/>
</dbReference>
<dbReference type="SUPFAM" id="SSF53474">
    <property type="entry name" value="alpha/beta-Hydrolases"/>
    <property type="match status" value="1"/>
</dbReference>
<dbReference type="AlphaFoldDB" id="F0YMG2"/>
<dbReference type="Gene3D" id="3.40.50.1820">
    <property type="entry name" value="alpha/beta hydrolase"/>
    <property type="match status" value="1"/>
</dbReference>
<dbReference type="PANTHER" id="PTHR23025">
    <property type="entry name" value="TRIACYLGLYCEROL LIPASE"/>
    <property type="match status" value="1"/>
</dbReference>
<dbReference type="GeneID" id="20228823"/>
<dbReference type="InterPro" id="IPR013094">
    <property type="entry name" value="AB_hydrolase_3"/>
</dbReference>
<dbReference type="KEGG" id="aaf:AURANDRAFT_72680"/>
<dbReference type="OrthoDB" id="408631at2759"/>
<dbReference type="PANTHER" id="PTHR23025:SF3">
    <property type="entry name" value="HORMONE-SENSITIVE LIPASE"/>
    <property type="match status" value="1"/>
</dbReference>
<protein>
    <submittedName>
        <fullName evidence="2">Expressed protein</fullName>
    </submittedName>
</protein>
<proteinExistence type="predicted"/>
<dbReference type="EMBL" id="GL833164">
    <property type="protein sequence ID" value="EGB03670.1"/>
    <property type="molecule type" value="Genomic_DNA"/>
</dbReference>
<evidence type="ECO:0000259" key="1">
    <source>
        <dbReference type="Pfam" id="PF07859"/>
    </source>
</evidence>
<dbReference type="Pfam" id="PF07859">
    <property type="entry name" value="Abhydrolase_3"/>
    <property type="match status" value="1"/>
</dbReference>